<keyword evidence="5" id="KW-0472">Membrane</keyword>
<evidence type="ECO:0000256" key="2">
    <source>
        <dbReference type="ARBA" id="ARBA00022723"/>
    </source>
</evidence>
<dbReference type="AlphaFoldDB" id="A0AAN1XBU5"/>
<dbReference type="InterPro" id="IPR036909">
    <property type="entry name" value="Cyt_c-like_dom_sf"/>
</dbReference>
<evidence type="ECO:0000256" key="3">
    <source>
        <dbReference type="ARBA" id="ARBA00023004"/>
    </source>
</evidence>
<evidence type="ECO:0000256" key="1">
    <source>
        <dbReference type="ARBA" id="ARBA00022617"/>
    </source>
</evidence>
<dbReference type="GO" id="GO:0009055">
    <property type="term" value="F:electron transfer activity"/>
    <property type="evidence" value="ECO:0007669"/>
    <property type="project" value="InterPro"/>
</dbReference>
<evidence type="ECO:0000313" key="8">
    <source>
        <dbReference type="Proteomes" id="UP001320326"/>
    </source>
</evidence>
<gene>
    <name evidence="7" type="ORF">MIZ01_2430</name>
</gene>
<dbReference type="InterPro" id="IPR009056">
    <property type="entry name" value="Cyt_c-like_dom"/>
</dbReference>
<organism evidence="7 8">
    <name type="scientific">Sideroxyarcus emersonii</name>
    <dbReference type="NCBI Taxonomy" id="2764705"/>
    <lineage>
        <taxon>Bacteria</taxon>
        <taxon>Pseudomonadati</taxon>
        <taxon>Pseudomonadota</taxon>
        <taxon>Betaproteobacteria</taxon>
        <taxon>Nitrosomonadales</taxon>
        <taxon>Gallionellaceae</taxon>
        <taxon>Sideroxyarcus</taxon>
    </lineage>
</organism>
<name>A0AAN1XBU5_9PROT</name>
<dbReference type="GO" id="GO:0046872">
    <property type="term" value="F:metal ion binding"/>
    <property type="evidence" value="ECO:0007669"/>
    <property type="project" value="UniProtKB-KW"/>
</dbReference>
<evidence type="ECO:0000313" key="7">
    <source>
        <dbReference type="EMBL" id="BCK88625.1"/>
    </source>
</evidence>
<dbReference type="RefSeq" id="WP_237247139.1">
    <property type="nucleotide sequence ID" value="NZ_AP023423.1"/>
</dbReference>
<dbReference type="Gene3D" id="1.10.760.10">
    <property type="entry name" value="Cytochrome c-like domain"/>
    <property type="match status" value="1"/>
</dbReference>
<dbReference type="SUPFAM" id="SSF46626">
    <property type="entry name" value="Cytochrome c"/>
    <property type="match status" value="1"/>
</dbReference>
<keyword evidence="2 4" id="KW-0479">Metal-binding</keyword>
<dbReference type="Pfam" id="PF00034">
    <property type="entry name" value="Cytochrom_C"/>
    <property type="match status" value="1"/>
</dbReference>
<dbReference type="PROSITE" id="PS51007">
    <property type="entry name" value="CYTC"/>
    <property type="match status" value="1"/>
</dbReference>
<feature type="domain" description="Cytochrome c" evidence="6">
    <location>
        <begin position="48"/>
        <end position="138"/>
    </location>
</feature>
<dbReference type="KEGG" id="seme:MIZ01_2430"/>
<feature type="transmembrane region" description="Helical" evidence="5">
    <location>
        <begin position="7"/>
        <end position="26"/>
    </location>
</feature>
<keyword evidence="5" id="KW-0812">Transmembrane</keyword>
<dbReference type="GO" id="GO:0020037">
    <property type="term" value="F:heme binding"/>
    <property type="evidence" value="ECO:0007669"/>
    <property type="project" value="InterPro"/>
</dbReference>
<reference evidence="7 8" key="1">
    <citation type="journal article" date="2022" name="Int. J. Syst. Evol. Microbiol.">
        <title>&lt;i&gt;Sideroxyarcus emersonii&lt;/i&gt; gen. nov. sp. nov., a neutrophilic, microaerobic iron- and thiosulfate-oxidizing bacterium isolated from iron-rich wetland sediment.</title>
        <authorList>
            <person name="Kato S."/>
            <person name="Itoh T."/>
            <person name="Iino T."/>
            <person name="Ohkuma M."/>
        </authorList>
    </citation>
    <scope>NUCLEOTIDE SEQUENCE [LARGE SCALE GENOMIC DNA]</scope>
    <source>
        <strain evidence="7 8">MIZ01</strain>
    </source>
</reference>
<dbReference type="Proteomes" id="UP001320326">
    <property type="component" value="Chromosome"/>
</dbReference>
<evidence type="ECO:0000256" key="4">
    <source>
        <dbReference type="PROSITE-ProRule" id="PRU00433"/>
    </source>
</evidence>
<keyword evidence="3 4" id="KW-0408">Iron</keyword>
<evidence type="ECO:0000259" key="6">
    <source>
        <dbReference type="PROSITE" id="PS51007"/>
    </source>
</evidence>
<protein>
    <recommendedName>
        <fullName evidence="6">Cytochrome c domain-containing protein</fullName>
    </recommendedName>
</protein>
<keyword evidence="1 4" id="KW-0349">Heme</keyword>
<dbReference type="EMBL" id="AP023423">
    <property type="protein sequence ID" value="BCK88625.1"/>
    <property type="molecule type" value="Genomic_DNA"/>
</dbReference>
<keyword evidence="5" id="KW-1133">Transmembrane helix</keyword>
<sequence>MKKGEKILFGIIGFLVVVTIINFTVLEAIRRHSEKPLFPILTHFVFTDEGMHGYQIYQQRDCYTCHRAVGSGTSMGVSLDGLGSKHDVDYFYNFLKKPESVYGAKTMDHGAPPKDASYVSDLPDADLRAMAVFLSELKADQGSSSSFEPPQGDSSFINAMLDMWAPDGWRAQYKDIREWMKSKPQEEQHDSKH</sequence>
<proteinExistence type="predicted"/>
<accession>A0AAN1XBU5</accession>
<evidence type="ECO:0000256" key="5">
    <source>
        <dbReference type="SAM" id="Phobius"/>
    </source>
</evidence>
<keyword evidence="8" id="KW-1185">Reference proteome</keyword>